<protein>
    <submittedName>
        <fullName evidence="1">Phage/plasmid-like protein TIGR03299</fullName>
    </submittedName>
</protein>
<dbReference type="InterPro" id="IPR017686">
    <property type="entry name" value="Phg/plasmid-like_prot"/>
</dbReference>
<name>A0A1I0KEN3_9FIRM</name>
<dbReference type="InterPro" id="IPR026325">
    <property type="entry name" value="DUF932"/>
</dbReference>
<evidence type="ECO:0000313" key="1">
    <source>
        <dbReference type="EMBL" id="SEU22801.1"/>
    </source>
</evidence>
<evidence type="ECO:0000313" key="2">
    <source>
        <dbReference type="Proteomes" id="UP000198508"/>
    </source>
</evidence>
<dbReference type="STRING" id="460384.SAMN05216313_1744"/>
<dbReference type="Pfam" id="PF06067">
    <property type="entry name" value="DUF932"/>
    <property type="match status" value="1"/>
</dbReference>
<accession>A0A1I0KEN3</accession>
<dbReference type="AlphaFoldDB" id="A0A1I0KEN3"/>
<sequence length="216" mass="24205">MSAEIETMFYTRQKPWHGLGTMVTEAPAAKSALELAGFNWTVIQKPIETQDGLPISGFKANIRNTDNQVLGVVTDRYKVVQNQDVFAFTDKLLGEGVTYETAGSLQEGRRTWLLARLPQRYIISGDEVNLYLVFMNSHDGTGAIKAAMPPIRVVCMNTLNLALSTAKRSWSANHTGNIEGRLRDARYTLLYEDKYMAKLGKAIDQMDKIKLSDRQV</sequence>
<reference evidence="2" key="1">
    <citation type="submission" date="2016-10" db="EMBL/GenBank/DDBJ databases">
        <authorList>
            <person name="Varghese N."/>
            <person name="Submissions S."/>
        </authorList>
    </citation>
    <scope>NUCLEOTIDE SEQUENCE [LARGE SCALE GENOMIC DNA]</scope>
    <source>
        <strain evidence="2">NLAE-zl-G277</strain>
    </source>
</reference>
<keyword evidence="2" id="KW-1185">Reference proteome</keyword>
<gene>
    <name evidence="1" type="ORF">SAMN05216313_1744</name>
</gene>
<proteinExistence type="predicted"/>
<dbReference type="EMBL" id="FOIM01000074">
    <property type="protein sequence ID" value="SEU22801.1"/>
    <property type="molecule type" value="Genomic_DNA"/>
</dbReference>
<dbReference type="Proteomes" id="UP000198508">
    <property type="component" value="Unassembled WGS sequence"/>
</dbReference>
<organism evidence="1 2">
    <name type="scientific">Enterocloster lavalensis</name>
    <dbReference type="NCBI Taxonomy" id="460384"/>
    <lineage>
        <taxon>Bacteria</taxon>
        <taxon>Bacillati</taxon>
        <taxon>Bacillota</taxon>
        <taxon>Clostridia</taxon>
        <taxon>Lachnospirales</taxon>
        <taxon>Lachnospiraceae</taxon>
        <taxon>Enterocloster</taxon>
    </lineage>
</organism>
<dbReference type="NCBIfam" id="TIGR03299">
    <property type="entry name" value="LGT_TIGR03299"/>
    <property type="match status" value="1"/>
</dbReference>